<evidence type="ECO:0000259" key="11">
    <source>
        <dbReference type="Pfam" id="PF00441"/>
    </source>
</evidence>
<dbReference type="PANTHER" id="PTHR48083:SF20">
    <property type="entry name" value="LONG-CHAIN SPECIFIC ACYL-COA DEHYDROGENASE, MITOCHONDRIAL"/>
    <property type="match status" value="1"/>
</dbReference>
<feature type="domain" description="Acyl-CoA oxidase/dehydrogenase middle" evidence="12">
    <location>
        <begin position="125"/>
        <end position="218"/>
    </location>
</feature>
<dbReference type="EMBL" id="JAYJJT010000003">
    <property type="protein sequence ID" value="MEB3048866.1"/>
    <property type="molecule type" value="Genomic_DNA"/>
</dbReference>
<keyword evidence="4 10" id="KW-0285">Flavoprotein</keyword>
<evidence type="ECO:0000256" key="9">
    <source>
        <dbReference type="ARBA" id="ARBA00042660"/>
    </source>
</evidence>
<comment type="similarity">
    <text evidence="3 10">Belongs to the acyl-CoA dehydrogenase family.</text>
</comment>
<dbReference type="Gene3D" id="1.20.140.10">
    <property type="entry name" value="Butyryl-CoA Dehydrogenase, subunit A, domain 3"/>
    <property type="match status" value="1"/>
</dbReference>
<evidence type="ECO:0000256" key="7">
    <source>
        <dbReference type="ARBA" id="ARBA00037085"/>
    </source>
</evidence>
<sequence>MALTYTPEHQHFREMVADFVQRVVVPAHEDWERSSAWDRSLFTRAGELGLLGFPVPEEFGGPGVHDYRYHAIVIEELQRAGAAAEAIAISLQNDVVLPYLTDLTTPEQQRRWLPGVVTGQTVLGIAMTEPGTGSDLAGIRTTARRDGDEYVVNGAKTFISNGQTGDLFVVAVRTGEDRHRGLSLLVVPGDTPGFHRGRNLEKIGLHAQDTSELSFTDMRVPADNLLGAEGQGFYQLVRNLPQERLSLGVGAVAAAEGVLAETLDYVKSRQAFGSPIASFQNTQFVLAEIATELDVARTFLDDCIAEHLDGRLTAARAAKLKWWTTDLQFRTADRCLQLFGGYGYMREYPVSRAFVDARIQTIYGGTNEIMKTIIAKDLGI</sequence>
<evidence type="ECO:0000313" key="14">
    <source>
        <dbReference type="EMBL" id="MEB3048866.1"/>
    </source>
</evidence>
<comment type="cofactor">
    <cofactor evidence="1 10">
        <name>FAD</name>
        <dbReference type="ChEBI" id="CHEBI:57692"/>
    </cofactor>
</comment>
<evidence type="ECO:0000256" key="6">
    <source>
        <dbReference type="ARBA" id="ARBA00023002"/>
    </source>
</evidence>
<reference evidence="14 15" key="1">
    <citation type="submission" date="2023-12" db="EMBL/GenBank/DDBJ databases">
        <title>Description of new species of Mycobacterium terrae complex isolated from sewage at the Sao Paulo Zoological Park Foundation in Brazil.</title>
        <authorList>
            <person name="Romagnoli C.L."/>
            <person name="Conceicao E.C."/>
            <person name="Machado E."/>
            <person name="Barreto L.B.P.F."/>
            <person name="Sharma A."/>
            <person name="Silva N.M."/>
            <person name="Marques L.E."/>
            <person name="Juliana M.A."/>
            <person name="Lourenco M.C.S."/>
            <person name="Digiampietri L.A."/>
            <person name="Suffys P.N."/>
            <person name="Viana-Niero C."/>
        </authorList>
    </citation>
    <scope>NUCLEOTIDE SEQUENCE [LARGE SCALE GENOMIC DNA]</scope>
    <source>
        <strain evidence="14 15">MYC123</strain>
    </source>
</reference>
<dbReference type="InterPro" id="IPR006089">
    <property type="entry name" value="Acyl-CoA_DH_CS"/>
</dbReference>
<dbReference type="PANTHER" id="PTHR48083">
    <property type="entry name" value="MEDIUM-CHAIN SPECIFIC ACYL-COA DEHYDROGENASE, MITOCHONDRIAL-RELATED"/>
    <property type="match status" value="1"/>
</dbReference>
<keyword evidence="15" id="KW-1185">Reference proteome</keyword>
<comment type="function">
    <text evidence="7">Catalyzes the dehydrogenation at the alpha-beta position of ACP-bound acyl chains. This results in the introduction of a double bond in the lipidic chain, which is further transferred to the epsilon-amino group of lysine residue in the mycobactin core by MbtK.</text>
</comment>
<dbReference type="RefSeq" id="WP_224861874.1">
    <property type="nucleotide sequence ID" value="NZ_JAYJJS010000004.1"/>
</dbReference>
<evidence type="ECO:0000259" key="13">
    <source>
        <dbReference type="Pfam" id="PF02771"/>
    </source>
</evidence>
<dbReference type="Pfam" id="PF02771">
    <property type="entry name" value="Acyl-CoA_dh_N"/>
    <property type="match status" value="1"/>
</dbReference>
<evidence type="ECO:0000256" key="4">
    <source>
        <dbReference type="ARBA" id="ARBA00022630"/>
    </source>
</evidence>
<gene>
    <name evidence="14" type="ORF">KV112_03775</name>
</gene>
<feature type="domain" description="Acyl-CoA dehydrogenase/oxidase C-terminal" evidence="11">
    <location>
        <begin position="230"/>
        <end position="378"/>
    </location>
</feature>
<dbReference type="Gene3D" id="2.40.110.10">
    <property type="entry name" value="Butyryl-CoA Dehydrogenase, subunit A, domain 2"/>
    <property type="match status" value="1"/>
</dbReference>
<accession>A0ABU5YG94</accession>
<proteinExistence type="inferred from homology"/>
<dbReference type="SUPFAM" id="SSF47203">
    <property type="entry name" value="Acyl-CoA dehydrogenase C-terminal domain-like"/>
    <property type="match status" value="1"/>
</dbReference>
<evidence type="ECO:0000259" key="12">
    <source>
        <dbReference type="Pfam" id="PF02770"/>
    </source>
</evidence>
<evidence type="ECO:0000256" key="1">
    <source>
        <dbReference type="ARBA" id="ARBA00001974"/>
    </source>
</evidence>
<dbReference type="InterPro" id="IPR050741">
    <property type="entry name" value="Acyl-CoA_dehydrogenase"/>
</dbReference>
<keyword evidence="6 10" id="KW-0560">Oxidoreductase</keyword>
<dbReference type="Proteomes" id="UP001299046">
    <property type="component" value="Unassembled WGS sequence"/>
</dbReference>
<dbReference type="InterPro" id="IPR037069">
    <property type="entry name" value="AcylCoA_DH/ox_N_sf"/>
</dbReference>
<evidence type="ECO:0000256" key="10">
    <source>
        <dbReference type="RuleBase" id="RU362125"/>
    </source>
</evidence>
<evidence type="ECO:0000256" key="3">
    <source>
        <dbReference type="ARBA" id="ARBA00009347"/>
    </source>
</evidence>
<dbReference type="InterPro" id="IPR009075">
    <property type="entry name" value="AcylCo_DH/oxidase_C"/>
</dbReference>
<evidence type="ECO:0000256" key="2">
    <source>
        <dbReference type="ARBA" id="ARBA00005102"/>
    </source>
</evidence>
<dbReference type="Gene3D" id="1.10.540.10">
    <property type="entry name" value="Acyl-CoA dehydrogenase/oxidase, N-terminal domain"/>
    <property type="match status" value="1"/>
</dbReference>
<evidence type="ECO:0000256" key="5">
    <source>
        <dbReference type="ARBA" id="ARBA00022827"/>
    </source>
</evidence>
<evidence type="ECO:0000313" key="15">
    <source>
        <dbReference type="Proteomes" id="UP001299046"/>
    </source>
</evidence>
<evidence type="ECO:0000256" key="8">
    <source>
        <dbReference type="ARBA" id="ARBA00040394"/>
    </source>
</evidence>
<comment type="caution">
    <text evidence="14">The sequence shown here is derived from an EMBL/GenBank/DDBJ whole genome shotgun (WGS) entry which is preliminary data.</text>
</comment>
<comment type="pathway">
    <text evidence="2">Siderophore biosynthesis; mycobactin biosynthesis.</text>
</comment>
<protein>
    <recommendedName>
        <fullName evidence="8">Acyl-[acyl-carrier-protein] dehydrogenase MbtN</fullName>
    </recommendedName>
    <alternativeName>
        <fullName evidence="9">Mycobactin synthase protein N</fullName>
    </alternativeName>
</protein>
<dbReference type="InterPro" id="IPR009100">
    <property type="entry name" value="AcylCoA_DH/oxidase_NM_dom_sf"/>
</dbReference>
<dbReference type="Pfam" id="PF00441">
    <property type="entry name" value="Acyl-CoA_dh_1"/>
    <property type="match status" value="1"/>
</dbReference>
<dbReference type="InterPro" id="IPR036250">
    <property type="entry name" value="AcylCo_DH-like_C"/>
</dbReference>
<feature type="domain" description="Acyl-CoA dehydrogenase/oxidase N-terminal" evidence="13">
    <location>
        <begin position="6"/>
        <end position="120"/>
    </location>
</feature>
<keyword evidence="5 10" id="KW-0274">FAD</keyword>
<name>A0ABU5YG94_9MYCO</name>
<dbReference type="Pfam" id="PF02770">
    <property type="entry name" value="Acyl-CoA_dh_M"/>
    <property type="match status" value="1"/>
</dbReference>
<dbReference type="InterPro" id="IPR046373">
    <property type="entry name" value="Acyl-CoA_Oxase/DH_mid-dom_sf"/>
</dbReference>
<organism evidence="14 15">
    <name type="scientific">[Mycobacterium] zoologicum</name>
    <dbReference type="NCBI Taxonomy" id="2872311"/>
    <lineage>
        <taxon>Bacteria</taxon>
        <taxon>Bacillati</taxon>
        <taxon>Actinomycetota</taxon>
        <taxon>Actinomycetes</taxon>
        <taxon>Mycobacteriales</taxon>
        <taxon>Mycobacteriaceae</taxon>
        <taxon>Mycolicibacter</taxon>
    </lineage>
</organism>
<dbReference type="PROSITE" id="PS00073">
    <property type="entry name" value="ACYL_COA_DH_2"/>
    <property type="match status" value="1"/>
</dbReference>
<dbReference type="SUPFAM" id="SSF56645">
    <property type="entry name" value="Acyl-CoA dehydrogenase NM domain-like"/>
    <property type="match status" value="1"/>
</dbReference>
<dbReference type="InterPro" id="IPR006091">
    <property type="entry name" value="Acyl-CoA_Oxase/DH_mid-dom"/>
</dbReference>
<dbReference type="InterPro" id="IPR013786">
    <property type="entry name" value="AcylCoA_DH/ox_N"/>
</dbReference>